<dbReference type="AlphaFoldDB" id="A0AAV7UJS6"/>
<dbReference type="Pfam" id="PF03732">
    <property type="entry name" value="Retrotrans_gag"/>
    <property type="match status" value="1"/>
</dbReference>
<dbReference type="InterPro" id="IPR005162">
    <property type="entry name" value="Retrotrans_gag_dom"/>
</dbReference>
<name>A0AAV7UJS6_PLEWA</name>
<protein>
    <recommendedName>
        <fullName evidence="1">Retrotransposon gag domain-containing protein</fullName>
    </recommendedName>
</protein>
<keyword evidence="3" id="KW-1185">Reference proteome</keyword>
<proteinExistence type="predicted"/>
<reference evidence="2" key="1">
    <citation type="journal article" date="2022" name="bioRxiv">
        <title>Sequencing and chromosome-scale assembly of the giantPleurodeles waltlgenome.</title>
        <authorList>
            <person name="Brown T."/>
            <person name="Elewa A."/>
            <person name="Iarovenko S."/>
            <person name="Subramanian E."/>
            <person name="Araus A.J."/>
            <person name="Petzold A."/>
            <person name="Susuki M."/>
            <person name="Suzuki K.-i.T."/>
            <person name="Hayashi T."/>
            <person name="Toyoda A."/>
            <person name="Oliveira C."/>
            <person name="Osipova E."/>
            <person name="Leigh N.D."/>
            <person name="Simon A."/>
            <person name="Yun M.H."/>
        </authorList>
    </citation>
    <scope>NUCLEOTIDE SEQUENCE</scope>
    <source>
        <strain evidence="2">20211129_DDA</strain>
        <tissue evidence="2">Liver</tissue>
    </source>
</reference>
<evidence type="ECO:0000259" key="1">
    <source>
        <dbReference type="Pfam" id="PF03732"/>
    </source>
</evidence>
<dbReference type="EMBL" id="JANPWB010000005">
    <property type="protein sequence ID" value="KAJ1189057.1"/>
    <property type="molecule type" value="Genomic_DNA"/>
</dbReference>
<sequence length="147" mass="16951">MDDEQVPAAHQLPQHTMTGILLPFSEHVDLTQCHLDGRYGVGCLENYFVATREKDGVVKRSLLLHFVGDEIYKLFRHLPNTGAHDDYDVAVRALNAHFDPQLNLDLERFKLRQARQRGGESIVQFYARLRELASTCTDDDQQKEVWE</sequence>
<dbReference type="Proteomes" id="UP001066276">
    <property type="component" value="Chromosome 3_1"/>
</dbReference>
<evidence type="ECO:0000313" key="3">
    <source>
        <dbReference type="Proteomes" id="UP001066276"/>
    </source>
</evidence>
<feature type="domain" description="Retrotransposon gag" evidence="1">
    <location>
        <begin position="65"/>
        <end position="141"/>
    </location>
</feature>
<evidence type="ECO:0000313" key="2">
    <source>
        <dbReference type="EMBL" id="KAJ1189057.1"/>
    </source>
</evidence>
<dbReference type="PANTHER" id="PTHR33198:SF20">
    <property type="entry name" value="RETROTRANSPOSON GAG DOMAIN-CONTAINING PROTEIN"/>
    <property type="match status" value="1"/>
</dbReference>
<accession>A0AAV7UJS6</accession>
<organism evidence="2 3">
    <name type="scientific">Pleurodeles waltl</name>
    <name type="common">Iberian ribbed newt</name>
    <dbReference type="NCBI Taxonomy" id="8319"/>
    <lineage>
        <taxon>Eukaryota</taxon>
        <taxon>Metazoa</taxon>
        <taxon>Chordata</taxon>
        <taxon>Craniata</taxon>
        <taxon>Vertebrata</taxon>
        <taxon>Euteleostomi</taxon>
        <taxon>Amphibia</taxon>
        <taxon>Batrachia</taxon>
        <taxon>Caudata</taxon>
        <taxon>Salamandroidea</taxon>
        <taxon>Salamandridae</taxon>
        <taxon>Pleurodelinae</taxon>
        <taxon>Pleurodeles</taxon>
    </lineage>
</organism>
<comment type="caution">
    <text evidence="2">The sequence shown here is derived from an EMBL/GenBank/DDBJ whole genome shotgun (WGS) entry which is preliminary data.</text>
</comment>
<dbReference type="PANTHER" id="PTHR33198">
    <property type="entry name" value="ANK_REP_REGION DOMAIN-CONTAINING PROTEIN-RELATED"/>
    <property type="match status" value="1"/>
</dbReference>
<gene>
    <name evidence="2" type="ORF">NDU88_005808</name>
</gene>